<proteinExistence type="predicted"/>
<dbReference type="GO" id="GO:0046872">
    <property type="term" value="F:metal ion binding"/>
    <property type="evidence" value="ECO:0007669"/>
    <property type="project" value="UniProtKB-KW"/>
</dbReference>
<dbReference type="Gene3D" id="3.40.630.10">
    <property type="entry name" value="Zn peptidases"/>
    <property type="match status" value="1"/>
</dbReference>
<feature type="binding site" evidence="2">
    <location>
        <position position="165"/>
    </location>
    <ligand>
        <name>Mn(2+)</name>
        <dbReference type="ChEBI" id="CHEBI:29035"/>
        <label>2</label>
    </ligand>
</feature>
<name>A0A1Z9Z3S1_9GAMM</name>
<dbReference type="Proteomes" id="UP000196536">
    <property type="component" value="Unassembled WGS sequence"/>
</dbReference>
<evidence type="ECO:0000313" key="4">
    <source>
        <dbReference type="EMBL" id="OUY09138.1"/>
    </source>
</evidence>
<feature type="binding site" evidence="2">
    <location>
        <position position="106"/>
    </location>
    <ligand>
        <name>Mn(2+)</name>
        <dbReference type="ChEBI" id="CHEBI:29035"/>
        <label>2</label>
    </ligand>
</feature>
<dbReference type="Pfam" id="PF01546">
    <property type="entry name" value="Peptidase_M20"/>
    <property type="match status" value="1"/>
</dbReference>
<dbReference type="InterPro" id="IPR011650">
    <property type="entry name" value="Peptidase_M20_dimer"/>
</dbReference>
<dbReference type="PANTHER" id="PTHR11014">
    <property type="entry name" value="PEPTIDASE M20 FAMILY MEMBER"/>
    <property type="match status" value="1"/>
</dbReference>
<gene>
    <name evidence="4" type="ORF">CAP51_05970</name>
</gene>
<dbReference type="FunFam" id="3.30.70.360:FF:000001">
    <property type="entry name" value="N-acetyldiaminopimelate deacetylase"/>
    <property type="match status" value="1"/>
</dbReference>
<dbReference type="EMBL" id="NEXX01000001">
    <property type="protein sequence ID" value="OUY09138.1"/>
    <property type="molecule type" value="Genomic_DNA"/>
</dbReference>
<evidence type="ECO:0000256" key="2">
    <source>
        <dbReference type="PIRSR" id="PIRSR005962-1"/>
    </source>
</evidence>
<protein>
    <submittedName>
        <fullName evidence="4">Amidohydrolase</fullName>
    </submittedName>
</protein>
<keyword evidence="5" id="KW-1185">Reference proteome</keyword>
<comment type="caution">
    <text evidence="4">The sequence shown here is derived from an EMBL/GenBank/DDBJ whole genome shotgun (WGS) entry which is preliminary data.</text>
</comment>
<organism evidence="4 5">
    <name type="scientific">Acinetobacter populi</name>
    <dbReference type="NCBI Taxonomy" id="1582270"/>
    <lineage>
        <taxon>Bacteria</taxon>
        <taxon>Pseudomonadati</taxon>
        <taxon>Pseudomonadota</taxon>
        <taxon>Gammaproteobacteria</taxon>
        <taxon>Moraxellales</taxon>
        <taxon>Moraxellaceae</taxon>
        <taxon>Acinetobacter</taxon>
    </lineage>
</organism>
<keyword evidence="2" id="KW-0479">Metal-binding</keyword>
<dbReference type="RefSeq" id="WP_087619795.1">
    <property type="nucleotide sequence ID" value="NZ_NEXX01000001.1"/>
</dbReference>
<evidence type="ECO:0000259" key="3">
    <source>
        <dbReference type="Pfam" id="PF07687"/>
    </source>
</evidence>
<dbReference type="InterPro" id="IPR002933">
    <property type="entry name" value="Peptidase_M20"/>
</dbReference>
<dbReference type="OrthoDB" id="9777385at2"/>
<dbReference type="AlphaFoldDB" id="A0A1Z9Z3S1"/>
<reference evidence="4 5" key="1">
    <citation type="submission" date="2017-05" db="EMBL/GenBank/DDBJ databases">
        <title>Acinetobacter populi ANC 5415 (= PBJ7), whole genome shotgun sequencing project.</title>
        <authorList>
            <person name="Nemec A."/>
            <person name="Radolfova-Krizova L."/>
        </authorList>
    </citation>
    <scope>NUCLEOTIDE SEQUENCE [LARGE SCALE GENOMIC DNA]</scope>
    <source>
        <strain evidence="4 5">PBJ7</strain>
    </source>
</reference>
<sequence>MNKAKIISGIQQFLPEMIEIRHSLHAHPELGFQEKNTSQLVAKKLRDWGYDVVTNIAGTGIVANLTAGNGKKTIGLRADMDALPIIEQSGCHYTSQNDGVMHACGHDGHTTSLLTAAKYLAEHKNFSGTVRLIFQPAEEGLGGGRRMIEEKLFERFPCEAIYAFHNVPGIALGKLCFIPGVATAASDRARIVIHGKSGHGAKPHKVIDPIVTAAHIVTALQTIVSRNIDPLEAGVISIGSLHSGDAYNIIADNAELRLSIRSYSPDVRDLLEQRIKDIVHHQCAVFGAHAEIEYWRNHPSVVNDAEKTAFAQQVAEQLLGPDAVLELSKPFTFSEDFAFMTQACAGSYFFIGNGESADLHNDHYDFNDENLATGGAFWVALTEAYLSD</sequence>
<feature type="domain" description="Peptidase M20 dimerisation" evidence="3">
    <location>
        <begin position="188"/>
        <end position="281"/>
    </location>
</feature>
<evidence type="ECO:0000256" key="1">
    <source>
        <dbReference type="ARBA" id="ARBA00022801"/>
    </source>
</evidence>
<dbReference type="SUPFAM" id="SSF55031">
    <property type="entry name" value="Bacterial exopeptidase dimerisation domain"/>
    <property type="match status" value="1"/>
</dbReference>
<comment type="cofactor">
    <cofactor evidence="2">
        <name>Mn(2+)</name>
        <dbReference type="ChEBI" id="CHEBI:29035"/>
    </cofactor>
    <text evidence="2">The Mn(2+) ion enhances activity.</text>
</comment>
<dbReference type="GO" id="GO:0019877">
    <property type="term" value="P:diaminopimelate biosynthetic process"/>
    <property type="evidence" value="ECO:0007669"/>
    <property type="project" value="UniProtKB-ARBA"/>
</dbReference>
<keyword evidence="2" id="KW-0464">Manganese</keyword>
<feature type="binding site" evidence="2">
    <location>
        <position position="360"/>
    </location>
    <ligand>
        <name>Mn(2+)</name>
        <dbReference type="ChEBI" id="CHEBI:29035"/>
        <label>2</label>
    </ligand>
</feature>
<dbReference type="GO" id="GO:0050118">
    <property type="term" value="F:N-acetyldiaminopimelate deacetylase activity"/>
    <property type="evidence" value="ECO:0007669"/>
    <property type="project" value="UniProtKB-ARBA"/>
</dbReference>
<evidence type="ECO:0000313" key="5">
    <source>
        <dbReference type="Proteomes" id="UP000196536"/>
    </source>
</evidence>
<dbReference type="CDD" id="cd05666">
    <property type="entry name" value="M20_Acy1-like"/>
    <property type="match status" value="1"/>
</dbReference>
<keyword evidence="1 4" id="KW-0378">Hydrolase</keyword>
<dbReference type="PIRSF" id="PIRSF005962">
    <property type="entry name" value="Pept_M20D_amidohydro"/>
    <property type="match status" value="1"/>
</dbReference>
<dbReference type="SUPFAM" id="SSF53187">
    <property type="entry name" value="Zn-dependent exopeptidases"/>
    <property type="match status" value="1"/>
</dbReference>
<accession>A0A1Z9Z3S1</accession>
<dbReference type="Pfam" id="PF07687">
    <property type="entry name" value="M20_dimer"/>
    <property type="match status" value="1"/>
</dbReference>
<dbReference type="InterPro" id="IPR017439">
    <property type="entry name" value="Amidohydrolase"/>
</dbReference>
<feature type="binding site" evidence="2">
    <location>
        <position position="139"/>
    </location>
    <ligand>
        <name>Mn(2+)</name>
        <dbReference type="ChEBI" id="CHEBI:29035"/>
        <label>2</label>
    </ligand>
</feature>
<dbReference type="PANTHER" id="PTHR11014:SF63">
    <property type="entry name" value="METALLOPEPTIDASE, PUTATIVE (AFU_ORTHOLOGUE AFUA_6G09600)-RELATED"/>
    <property type="match status" value="1"/>
</dbReference>
<dbReference type="NCBIfam" id="TIGR01891">
    <property type="entry name" value="amidohydrolases"/>
    <property type="match status" value="1"/>
</dbReference>
<feature type="binding site" evidence="2">
    <location>
        <position position="104"/>
    </location>
    <ligand>
        <name>Mn(2+)</name>
        <dbReference type="ChEBI" id="CHEBI:29035"/>
        <label>2</label>
    </ligand>
</feature>
<dbReference type="Gene3D" id="3.30.70.360">
    <property type="match status" value="1"/>
</dbReference>
<dbReference type="InterPro" id="IPR036264">
    <property type="entry name" value="Bact_exopeptidase_dim_dom"/>
</dbReference>